<name>A0A8H8D5E7_AJECA</name>
<dbReference type="AlphaFoldDB" id="A0A8H8D5E7"/>
<accession>A0A8H8D5E7</accession>
<organism evidence="1 2">
    <name type="scientific">Ajellomyces capsulatus</name>
    <name type="common">Darling's disease fungus</name>
    <name type="synonym">Histoplasma capsulatum</name>
    <dbReference type="NCBI Taxonomy" id="5037"/>
    <lineage>
        <taxon>Eukaryota</taxon>
        <taxon>Fungi</taxon>
        <taxon>Dikarya</taxon>
        <taxon>Ascomycota</taxon>
        <taxon>Pezizomycotina</taxon>
        <taxon>Eurotiomycetes</taxon>
        <taxon>Eurotiomycetidae</taxon>
        <taxon>Onygenales</taxon>
        <taxon>Ajellomycetaceae</taxon>
        <taxon>Histoplasma</taxon>
    </lineage>
</organism>
<proteinExistence type="predicted"/>
<comment type="caution">
    <text evidence="1">The sequence shown here is derived from an EMBL/GenBank/DDBJ whole genome shotgun (WGS) entry which is preliminary data.</text>
</comment>
<evidence type="ECO:0000313" key="2">
    <source>
        <dbReference type="Proteomes" id="UP000670092"/>
    </source>
</evidence>
<gene>
    <name evidence="1" type="ORF">I7I52_00145</name>
</gene>
<reference evidence="1 2" key="1">
    <citation type="submission" date="2021-01" db="EMBL/GenBank/DDBJ databases">
        <title>Chromosome-level genome assembly of a human fungal pathogen reveals clustering of transcriptionally co-regulated genes.</title>
        <authorList>
            <person name="Voorhies M."/>
            <person name="Cohen S."/>
            <person name="Shea T.P."/>
            <person name="Petrus S."/>
            <person name="Munoz J.F."/>
            <person name="Poplawski S."/>
            <person name="Goldman W.E."/>
            <person name="Michael T."/>
            <person name="Cuomo C.A."/>
            <person name="Sil A."/>
            <person name="Beyhan S."/>
        </authorList>
    </citation>
    <scope>NUCLEOTIDE SEQUENCE [LARGE SCALE GENOMIC DNA]</scope>
    <source>
        <strain evidence="1 2">G184AR</strain>
    </source>
</reference>
<dbReference type="EMBL" id="JAEVHI010000001">
    <property type="protein sequence ID" value="KAG5302480.1"/>
    <property type="molecule type" value="Genomic_DNA"/>
</dbReference>
<sequence length="81" mass="9208">MGDCISQMCALATMRTVDSNIYIYIYIFETASYARDHLLMMTGISQTLLTQNRPAFALLKCNTLHTADKLSRRSDQRTAIQ</sequence>
<dbReference type="Proteomes" id="UP000670092">
    <property type="component" value="Unassembled WGS sequence"/>
</dbReference>
<dbReference type="VEuPathDB" id="FungiDB:I7I52_00145"/>
<protein>
    <submittedName>
        <fullName evidence="1">Uncharacterized protein</fullName>
    </submittedName>
</protein>
<evidence type="ECO:0000313" key="1">
    <source>
        <dbReference type="EMBL" id="KAG5302480.1"/>
    </source>
</evidence>